<evidence type="ECO:0000313" key="5">
    <source>
        <dbReference type="Proteomes" id="UP001148018"/>
    </source>
</evidence>
<dbReference type="InterPro" id="IPR008160">
    <property type="entry name" value="Collagen"/>
</dbReference>
<keyword evidence="5" id="KW-1185">Reference proteome</keyword>
<feature type="compositionally biased region" description="Basic and acidic residues" evidence="3">
    <location>
        <begin position="55"/>
        <end position="68"/>
    </location>
</feature>
<comment type="subcellular location">
    <subcellularLocation>
        <location evidence="1">Secreted</location>
        <location evidence="1">Extracellular space</location>
        <location evidence="1">Extracellular matrix</location>
    </subcellularLocation>
</comment>
<feature type="region of interest" description="Disordered" evidence="3">
    <location>
        <begin position="351"/>
        <end position="386"/>
    </location>
</feature>
<proteinExistence type="predicted"/>
<feature type="compositionally biased region" description="Basic and acidic residues" evidence="3">
    <location>
        <begin position="203"/>
        <end position="214"/>
    </location>
</feature>
<feature type="region of interest" description="Disordered" evidence="3">
    <location>
        <begin position="200"/>
        <end position="228"/>
    </location>
</feature>
<evidence type="ECO:0000256" key="3">
    <source>
        <dbReference type="SAM" id="MobiDB-lite"/>
    </source>
</evidence>
<feature type="region of interest" description="Disordered" evidence="3">
    <location>
        <begin position="245"/>
        <end position="299"/>
    </location>
</feature>
<dbReference type="GO" id="GO:0031012">
    <property type="term" value="C:extracellular matrix"/>
    <property type="evidence" value="ECO:0007669"/>
    <property type="project" value="TreeGrafter"/>
</dbReference>
<dbReference type="EMBL" id="JANIIK010000111">
    <property type="protein sequence ID" value="KAJ3594384.1"/>
    <property type="molecule type" value="Genomic_DNA"/>
</dbReference>
<name>A0A9Q0ID58_9TELE</name>
<dbReference type="InterPro" id="IPR050149">
    <property type="entry name" value="Collagen_superfamily"/>
</dbReference>
<evidence type="ECO:0000313" key="4">
    <source>
        <dbReference type="EMBL" id="KAJ3594384.1"/>
    </source>
</evidence>
<dbReference type="Proteomes" id="UP001148018">
    <property type="component" value="Unassembled WGS sequence"/>
</dbReference>
<accession>A0A9Q0ID58</accession>
<feature type="region of interest" description="Disordered" evidence="3">
    <location>
        <begin position="55"/>
        <end position="75"/>
    </location>
</feature>
<gene>
    <name evidence="4" type="ORF">NHX12_003691</name>
</gene>
<sequence>MARKENMVNQGSEESLDLMESKGRWVSQVFPDSQDHLALWDLGLRSGTLCTSKQQELRTRRARQDLRDQPGSLGLGENLAHKETLAYLELLEQRVAMAAKPHDHLTHYHPHSPAQPWVLGLGTASNSPRWLANHPPGATDRVEGVPLVCLGLLEKMDLREMVVCQVHMGSLAHRGLMESLEFQGCLYRGAVGEPGVRAADGGKGADGHQGKEGIRGFPGQDGSLGQPGVPGYPGKPLMSLSGGCQCEGVSGPPGTQGPPGLEGGRGAPGHPGQSGPRGYSGLAGHQGPHGSKGSMVTGSMVTGSMVTGSMVTGSMVTGSMVTGSMVTGSMVTGSMAMKKSEEEDVVMIGVQGPRGQEGEGSQGPPGEPGKPGGHGVPGKRGPPGSQGVCDMASCYQAYGRLQEEHYGKGPYY</sequence>
<keyword evidence="2" id="KW-0272">Extracellular matrix</keyword>
<dbReference type="Pfam" id="PF01391">
    <property type="entry name" value="Collagen"/>
    <property type="match status" value="2"/>
</dbReference>
<reference evidence="4" key="1">
    <citation type="submission" date="2022-07" db="EMBL/GenBank/DDBJ databases">
        <title>Chromosome-level genome of Muraenolepis orangiensis.</title>
        <authorList>
            <person name="Kim J."/>
        </authorList>
    </citation>
    <scope>NUCLEOTIDE SEQUENCE</scope>
    <source>
        <strain evidence="4">KU_S4_2022</strain>
        <tissue evidence="4">Muscle</tissue>
    </source>
</reference>
<organism evidence="4 5">
    <name type="scientific">Muraenolepis orangiensis</name>
    <name type="common">Patagonian moray cod</name>
    <dbReference type="NCBI Taxonomy" id="630683"/>
    <lineage>
        <taxon>Eukaryota</taxon>
        <taxon>Metazoa</taxon>
        <taxon>Chordata</taxon>
        <taxon>Craniata</taxon>
        <taxon>Vertebrata</taxon>
        <taxon>Euteleostomi</taxon>
        <taxon>Actinopterygii</taxon>
        <taxon>Neopterygii</taxon>
        <taxon>Teleostei</taxon>
        <taxon>Neoteleostei</taxon>
        <taxon>Acanthomorphata</taxon>
        <taxon>Zeiogadaria</taxon>
        <taxon>Gadariae</taxon>
        <taxon>Gadiformes</taxon>
        <taxon>Muraenolepidoidei</taxon>
        <taxon>Muraenolepididae</taxon>
        <taxon>Muraenolepis</taxon>
    </lineage>
</organism>
<dbReference type="OrthoDB" id="8958022at2759"/>
<dbReference type="PANTHER" id="PTHR24023">
    <property type="entry name" value="COLLAGEN ALPHA"/>
    <property type="match status" value="1"/>
</dbReference>
<comment type="caution">
    <text evidence="4">The sequence shown here is derived from an EMBL/GenBank/DDBJ whole genome shotgun (WGS) entry which is preliminary data.</text>
</comment>
<dbReference type="PANTHER" id="PTHR24023:SF1082">
    <property type="entry name" value="COLLAGEN TRIPLE HELIX REPEAT"/>
    <property type="match status" value="1"/>
</dbReference>
<evidence type="ECO:0000256" key="2">
    <source>
        <dbReference type="ARBA" id="ARBA00022530"/>
    </source>
</evidence>
<keyword evidence="2" id="KW-0964">Secreted</keyword>
<evidence type="ECO:0000256" key="1">
    <source>
        <dbReference type="ARBA" id="ARBA00004498"/>
    </source>
</evidence>
<feature type="compositionally biased region" description="Gly residues" evidence="3">
    <location>
        <begin position="260"/>
        <end position="269"/>
    </location>
</feature>
<feature type="compositionally biased region" description="Gly residues" evidence="3">
    <location>
        <begin position="358"/>
        <end position="378"/>
    </location>
</feature>
<dbReference type="AlphaFoldDB" id="A0A9Q0ID58"/>
<dbReference type="GO" id="GO:0005615">
    <property type="term" value="C:extracellular space"/>
    <property type="evidence" value="ECO:0007669"/>
    <property type="project" value="TreeGrafter"/>
</dbReference>
<protein>
    <submittedName>
        <fullName evidence="4">Uncharacterized protein</fullName>
    </submittedName>
</protein>